<organism evidence="3 4">
    <name type="scientific">Sphenodon punctatus</name>
    <name type="common">Tuatara</name>
    <name type="synonym">Hatteria punctata</name>
    <dbReference type="NCBI Taxonomy" id="8508"/>
    <lineage>
        <taxon>Eukaryota</taxon>
        <taxon>Metazoa</taxon>
        <taxon>Chordata</taxon>
        <taxon>Craniata</taxon>
        <taxon>Vertebrata</taxon>
        <taxon>Euteleostomi</taxon>
        <taxon>Lepidosauria</taxon>
        <taxon>Sphenodontia</taxon>
        <taxon>Sphenodontidae</taxon>
        <taxon>Sphenodon</taxon>
    </lineage>
</organism>
<reference evidence="3" key="1">
    <citation type="submission" date="2025-08" db="UniProtKB">
        <authorList>
            <consortium name="Ensembl"/>
        </authorList>
    </citation>
    <scope>IDENTIFICATION</scope>
</reference>
<keyword evidence="4" id="KW-1185">Reference proteome</keyword>
<dbReference type="InterPro" id="IPR001368">
    <property type="entry name" value="TNFR/NGFR_Cys_rich_reg"/>
</dbReference>
<dbReference type="GO" id="GO:0072674">
    <property type="term" value="P:multinuclear osteoclast differentiation"/>
    <property type="evidence" value="ECO:0007669"/>
    <property type="project" value="TreeGrafter"/>
</dbReference>
<accession>A0A8D0GPI3</accession>
<evidence type="ECO:0000256" key="1">
    <source>
        <dbReference type="SAM" id="Phobius"/>
    </source>
</evidence>
<dbReference type="GeneTree" id="ENSGT00940000161211"/>
<feature type="domain" description="TNFR-Cys" evidence="2">
    <location>
        <begin position="25"/>
        <end position="65"/>
    </location>
</feature>
<dbReference type="Ensembl" id="ENSSPUT00000009544.1">
    <property type="protein sequence ID" value="ENSSPUP00000008945.1"/>
    <property type="gene ID" value="ENSSPUG00000006975.1"/>
</dbReference>
<evidence type="ECO:0000259" key="2">
    <source>
        <dbReference type="SMART" id="SM00208"/>
    </source>
</evidence>
<dbReference type="Gene3D" id="2.10.50.10">
    <property type="entry name" value="Tumor Necrosis Factor Receptor, subunit A, domain 2"/>
    <property type="match status" value="1"/>
</dbReference>
<dbReference type="Proteomes" id="UP000694392">
    <property type="component" value="Unplaced"/>
</dbReference>
<reference evidence="3" key="2">
    <citation type="submission" date="2025-09" db="UniProtKB">
        <authorList>
            <consortium name="Ensembl"/>
        </authorList>
    </citation>
    <scope>IDENTIFICATION</scope>
</reference>
<dbReference type="GO" id="GO:0070555">
    <property type="term" value="P:response to interleukin-1"/>
    <property type="evidence" value="ECO:0007669"/>
    <property type="project" value="TreeGrafter"/>
</dbReference>
<dbReference type="GO" id="GO:0005031">
    <property type="term" value="F:tumor necrosis factor receptor activity"/>
    <property type="evidence" value="ECO:0007669"/>
    <property type="project" value="TreeGrafter"/>
</dbReference>
<keyword evidence="1" id="KW-1133">Transmembrane helix</keyword>
<dbReference type="InterPro" id="IPR053075">
    <property type="entry name" value="TNFRSF11A"/>
</dbReference>
<protein>
    <recommendedName>
        <fullName evidence="2">TNFR-Cys domain-containing protein</fullName>
    </recommendedName>
</protein>
<dbReference type="SUPFAM" id="SSF57586">
    <property type="entry name" value="TNF receptor-like"/>
    <property type="match status" value="1"/>
</dbReference>
<dbReference type="AlphaFoldDB" id="A0A8D0GPI3"/>
<dbReference type="GO" id="GO:0001503">
    <property type="term" value="P:ossification"/>
    <property type="evidence" value="ECO:0007669"/>
    <property type="project" value="TreeGrafter"/>
</dbReference>
<sequence length="134" mass="14686">SNSCLAVFVNFIAVQQNKDTVCKRCLAGYFSDVSSSTETCKSWTNCTALGTAEKIRGTDRLDAVCEEPLISVPPRDDTKKLLYGLIVPFLLVVLIAGIVALVYCQNKGKALTVGLQHWANEICRRIKGTKDSCR</sequence>
<dbReference type="GO" id="GO:0009897">
    <property type="term" value="C:external side of plasma membrane"/>
    <property type="evidence" value="ECO:0007669"/>
    <property type="project" value="TreeGrafter"/>
</dbReference>
<keyword evidence="1" id="KW-0472">Membrane</keyword>
<evidence type="ECO:0000313" key="4">
    <source>
        <dbReference type="Proteomes" id="UP000694392"/>
    </source>
</evidence>
<evidence type="ECO:0000313" key="3">
    <source>
        <dbReference type="Ensembl" id="ENSSPUP00000008945.1"/>
    </source>
</evidence>
<feature type="transmembrane region" description="Helical" evidence="1">
    <location>
        <begin position="81"/>
        <end position="103"/>
    </location>
</feature>
<dbReference type="GO" id="GO:0045780">
    <property type="term" value="P:positive regulation of bone resorption"/>
    <property type="evidence" value="ECO:0007669"/>
    <property type="project" value="TreeGrafter"/>
</dbReference>
<proteinExistence type="predicted"/>
<dbReference type="SMART" id="SM00208">
    <property type="entry name" value="TNFR"/>
    <property type="match status" value="1"/>
</dbReference>
<dbReference type="GO" id="GO:0019955">
    <property type="term" value="F:cytokine binding"/>
    <property type="evidence" value="ECO:0007669"/>
    <property type="project" value="TreeGrafter"/>
</dbReference>
<name>A0A8D0GPI3_SPHPU</name>
<dbReference type="PANTHER" id="PTHR47134:SF1">
    <property type="entry name" value="TUMOR NECROSIS FACTOR RECEPTOR SUPERFAMILY MEMBER 11A"/>
    <property type="match status" value="1"/>
</dbReference>
<dbReference type="PANTHER" id="PTHR47134">
    <property type="entry name" value="TUMOR NECROSIS FACTOR RECEPTOR SUPERFAMILY MEMBER 11A"/>
    <property type="match status" value="1"/>
</dbReference>
<keyword evidence="1" id="KW-0812">Transmembrane</keyword>